<evidence type="ECO:0000313" key="2">
    <source>
        <dbReference type="Proteomes" id="UP000326565"/>
    </source>
</evidence>
<dbReference type="AlphaFoldDB" id="A0A5N5WZ19"/>
<name>A0A5N5WZ19_9EURO</name>
<sequence>MLMAMSMFLRDYHHIQMKRHSSRRHYSAQRVPFQEHHLTMIQMGHIIIPMLNDRPFSCSQKHLLPVIRTVNKMPLMRGEVDPLCAPFPRAYREQRFMTHALVFVRLPQFRHPPGPQARGPSRVSYRGLGSLGGSCLALRARAYLLHSKKPPAAPYRNSQMCA</sequence>
<dbReference type="Proteomes" id="UP000326565">
    <property type="component" value="Unassembled WGS sequence"/>
</dbReference>
<evidence type="ECO:0000313" key="1">
    <source>
        <dbReference type="EMBL" id="KAB8072370.1"/>
    </source>
</evidence>
<protein>
    <submittedName>
        <fullName evidence="1">Uncharacterized protein</fullName>
    </submittedName>
</protein>
<proteinExistence type="predicted"/>
<keyword evidence="2" id="KW-1185">Reference proteome</keyword>
<organism evidence="1 2">
    <name type="scientific">Aspergillus leporis</name>
    <dbReference type="NCBI Taxonomy" id="41062"/>
    <lineage>
        <taxon>Eukaryota</taxon>
        <taxon>Fungi</taxon>
        <taxon>Dikarya</taxon>
        <taxon>Ascomycota</taxon>
        <taxon>Pezizomycotina</taxon>
        <taxon>Eurotiomycetes</taxon>
        <taxon>Eurotiomycetidae</taxon>
        <taxon>Eurotiales</taxon>
        <taxon>Aspergillaceae</taxon>
        <taxon>Aspergillus</taxon>
        <taxon>Aspergillus subgen. Circumdati</taxon>
    </lineage>
</organism>
<reference evidence="1 2" key="1">
    <citation type="submission" date="2019-04" db="EMBL/GenBank/DDBJ databases">
        <title>Friends and foes A comparative genomics study of 23 Aspergillus species from section Flavi.</title>
        <authorList>
            <consortium name="DOE Joint Genome Institute"/>
            <person name="Kjaerbolling I."/>
            <person name="Vesth T."/>
            <person name="Frisvad J.C."/>
            <person name="Nybo J.L."/>
            <person name="Theobald S."/>
            <person name="Kildgaard S."/>
            <person name="Isbrandt T."/>
            <person name="Kuo A."/>
            <person name="Sato A."/>
            <person name="Lyhne E.K."/>
            <person name="Kogle M.E."/>
            <person name="Wiebenga A."/>
            <person name="Kun R.S."/>
            <person name="Lubbers R.J."/>
            <person name="Makela M.R."/>
            <person name="Barry K."/>
            <person name="Chovatia M."/>
            <person name="Clum A."/>
            <person name="Daum C."/>
            <person name="Haridas S."/>
            <person name="He G."/>
            <person name="LaButti K."/>
            <person name="Lipzen A."/>
            <person name="Mondo S."/>
            <person name="Riley R."/>
            <person name="Salamov A."/>
            <person name="Simmons B.A."/>
            <person name="Magnuson J.K."/>
            <person name="Henrissat B."/>
            <person name="Mortensen U.H."/>
            <person name="Larsen T.O."/>
            <person name="Devries R.P."/>
            <person name="Grigoriev I.V."/>
            <person name="Machida M."/>
            <person name="Baker S.E."/>
            <person name="Andersen M.R."/>
        </authorList>
    </citation>
    <scope>NUCLEOTIDE SEQUENCE [LARGE SCALE GENOMIC DNA]</scope>
    <source>
        <strain evidence="1 2">CBS 151.66</strain>
    </source>
</reference>
<dbReference type="EMBL" id="ML732249">
    <property type="protein sequence ID" value="KAB8072370.1"/>
    <property type="molecule type" value="Genomic_DNA"/>
</dbReference>
<gene>
    <name evidence="1" type="ORF">BDV29DRAFT_4329</name>
</gene>
<accession>A0A5N5WZ19</accession>